<evidence type="ECO:0000313" key="6">
    <source>
        <dbReference type="Proteomes" id="UP001652661"/>
    </source>
</evidence>
<keyword evidence="2" id="KW-0479">Metal-binding</keyword>
<feature type="compositionally biased region" description="Basic residues" evidence="3">
    <location>
        <begin position="1"/>
        <end position="11"/>
    </location>
</feature>
<evidence type="ECO:0000259" key="4">
    <source>
        <dbReference type="PROSITE" id="PS50158"/>
    </source>
</evidence>
<proteinExistence type="predicted"/>
<dbReference type="Gene3D" id="4.10.60.10">
    <property type="entry name" value="Zinc finger, CCHC-type"/>
    <property type="match status" value="1"/>
</dbReference>
<gene>
    <name evidence="7" type="primary">LOC138929209</name>
</gene>
<sequence length="495" mass="56064">MTRRTPARNRKGVQELEDVEDEQNNTVVEKEEKNELEVSDMQNKIDNILQLLSLKIQVDEQQNNRAKSQIDNFEKVVNDFDGQLVQQWFDTFEKNADAYDLTLKQMYVQARGKMTGAAKLFLQSVCVSEYQELKRVLIDEFACSTNSADVHRQLQSRKKRKSETFHEYILELRQMAVAGNVEEAAVLQYIVNGLVDVKNEYKAILYSCKTYKSLREQYDIIMQLDDKPRNSWSKRSASPFEQQKRKEFCFKCGSAEHKIKDCPSPTKCFKCNENGHIAKNCPVVEPSVRKVVDQSRFKLISVNGIEIDCLIDTGSDVSLVTKNITEKTENIEIYKSASLLSGLGQKKTKPIGFFTADVVADQLLTQQKFLVVPDDVMDCGALLGHDLNFKFCCDDNGFKLTGLRADQKEADGFGSDVYNIVEASNLFTVSSQHEEAVTKLIEEVQRMPSKPSKQGPIELKITPDGVIKPFHQSPSRLGANEAEAVKKQVDGWPKG</sequence>
<evidence type="ECO:0000313" key="7">
    <source>
        <dbReference type="RefSeq" id="XP_070144623.1"/>
    </source>
</evidence>
<dbReference type="InterPro" id="IPR021109">
    <property type="entry name" value="Peptidase_aspartic_dom_sf"/>
</dbReference>
<accession>A0ABM4GPI4</accession>
<dbReference type="SUPFAM" id="SSF50630">
    <property type="entry name" value="Acid proteases"/>
    <property type="match status" value="1"/>
</dbReference>
<dbReference type="PANTHER" id="PTHR33223">
    <property type="entry name" value="CCHC-TYPE DOMAIN-CONTAINING PROTEIN"/>
    <property type="match status" value="1"/>
</dbReference>
<dbReference type="SUPFAM" id="SSF57756">
    <property type="entry name" value="Retrovirus zinc finger-like domains"/>
    <property type="match status" value="1"/>
</dbReference>
<feature type="region of interest" description="Disordered" evidence="3">
    <location>
        <begin position="472"/>
        <end position="495"/>
    </location>
</feature>
<dbReference type="InterPro" id="IPR001995">
    <property type="entry name" value="Peptidase_A2_cat"/>
</dbReference>
<dbReference type="PROSITE" id="PS50175">
    <property type="entry name" value="ASP_PROT_RETROV"/>
    <property type="match status" value="1"/>
</dbReference>
<keyword evidence="2" id="KW-0863">Zinc-finger</keyword>
<organism evidence="6 7">
    <name type="scientific">Drosophila kikkawai</name>
    <name type="common">Fruit fly</name>
    <dbReference type="NCBI Taxonomy" id="30033"/>
    <lineage>
        <taxon>Eukaryota</taxon>
        <taxon>Metazoa</taxon>
        <taxon>Ecdysozoa</taxon>
        <taxon>Arthropoda</taxon>
        <taxon>Hexapoda</taxon>
        <taxon>Insecta</taxon>
        <taxon>Pterygota</taxon>
        <taxon>Neoptera</taxon>
        <taxon>Endopterygota</taxon>
        <taxon>Diptera</taxon>
        <taxon>Brachycera</taxon>
        <taxon>Muscomorpha</taxon>
        <taxon>Ephydroidea</taxon>
        <taxon>Drosophilidae</taxon>
        <taxon>Drosophila</taxon>
        <taxon>Sophophora</taxon>
    </lineage>
</organism>
<keyword evidence="1" id="KW-0378">Hydrolase</keyword>
<dbReference type="PROSITE" id="PS00141">
    <property type="entry name" value="ASP_PROTEASE"/>
    <property type="match status" value="1"/>
</dbReference>
<feature type="region of interest" description="Disordered" evidence="3">
    <location>
        <begin position="1"/>
        <end position="33"/>
    </location>
</feature>
<dbReference type="Pfam" id="PF00098">
    <property type="entry name" value="zf-CCHC"/>
    <property type="match status" value="2"/>
</dbReference>
<dbReference type="PROSITE" id="PS50158">
    <property type="entry name" value="ZF_CCHC"/>
    <property type="match status" value="2"/>
</dbReference>
<dbReference type="InterPro" id="IPR001969">
    <property type="entry name" value="Aspartic_peptidase_AS"/>
</dbReference>
<feature type="domain" description="CCHC-type" evidence="4">
    <location>
        <begin position="249"/>
        <end position="264"/>
    </location>
</feature>
<dbReference type="InterPro" id="IPR036875">
    <property type="entry name" value="Znf_CCHC_sf"/>
</dbReference>
<dbReference type="Gene3D" id="2.40.70.10">
    <property type="entry name" value="Acid Proteases"/>
    <property type="match status" value="1"/>
</dbReference>
<reference evidence="7" key="1">
    <citation type="submission" date="2025-08" db="UniProtKB">
        <authorList>
            <consortium name="RefSeq"/>
        </authorList>
    </citation>
    <scope>IDENTIFICATION</scope>
    <source>
        <strain evidence="7">14028-0561.14</strain>
        <tissue evidence="7">Whole fly</tissue>
    </source>
</reference>
<evidence type="ECO:0000256" key="3">
    <source>
        <dbReference type="SAM" id="MobiDB-lite"/>
    </source>
</evidence>
<feature type="domain" description="Peptidase A2" evidence="5">
    <location>
        <begin position="307"/>
        <end position="387"/>
    </location>
</feature>
<dbReference type="GeneID" id="138929209"/>
<evidence type="ECO:0000256" key="1">
    <source>
        <dbReference type="ARBA" id="ARBA00022801"/>
    </source>
</evidence>
<feature type="domain" description="CCHC-type" evidence="4">
    <location>
        <begin position="267"/>
        <end position="282"/>
    </location>
</feature>
<dbReference type="SMART" id="SM00343">
    <property type="entry name" value="ZnF_C2HC"/>
    <property type="match status" value="2"/>
</dbReference>
<dbReference type="Proteomes" id="UP001652661">
    <property type="component" value="Chromosome X"/>
</dbReference>
<evidence type="ECO:0000256" key="2">
    <source>
        <dbReference type="PROSITE-ProRule" id="PRU00047"/>
    </source>
</evidence>
<keyword evidence="6" id="KW-1185">Reference proteome</keyword>
<evidence type="ECO:0000259" key="5">
    <source>
        <dbReference type="PROSITE" id="PS50175"/>
    </source>
</evidence>
<dbReference type="RefSeq" id="XP_070144623.1">
    <property type="nucleotide sequence ID" value="XM_070288522.1"/>
</dbReference>
<protein>
    <submittedName>
        <fullName evidence="7">Uncharacterized protein</fullName>
    </submittedName>
</protein>
<keyword evidence="2" id="KW-0862">Zinc</keyword>
<dbReference type="PANTHER" id="PTHR33223:SF11">
    <property type="entry name" value="ELEMENT PROTEIN, PUTATIVE-RELATED"/>
    <property type="match status" value="1"/>
</dbReference>
<name>A0ABM4GPI4_DROKI</name>
<dbReference type="InterPro" id="IPR001878">
    <property type="entry name" value="Znf_CCHC"/>
</dbReference>